<dbReference type="Proteomes" id="UP000694850">
    <property type="component" value="Unplaced"/>
</dbReference>
<protein>
    <submittedName>
        <fullName evidence="7">Leucine-rich repeat-containing protein 66</fullName>
    </submittedName>
</protein>
<keyword evidence="2" id="KW-0677">Repeat</keyword>
<reference evidence="7" key="1">
    <citation type="submission" date="2025-08" db="UniProtKB">
        <authorList>
            <consortium name="RefSeq"/>
        </authorList>
    </citation>
    <scope>IDENTIFICATION</scope>
</reference>
<feature type="compositionally biased region" description="Basic and acidic residues" evidence="3">
    <location>
        <begin position="1047"/>
        <end position="1060"/>
    </location>
</feature>
<feature type="transmembrane region" description="Helical" evidence="4">
    <location>
        <begin position="372"/>
        <end position="394"/>
    </location>
</feature>
<dbReference type="OrthoDB" id="660555at2759"/>
<keyword evidence="4" id="KW-0812">Transmembrane</keyword>
<dbReference type="SUPFAM" id="SSF52058">
    <property type="entry name" value="L domain-like"/>
    <property type="match status" value="1"/>
</dbReference>
<dbReference type="Pfam" id="PF12799">
    <property type="entry name" value="LRR_4"/>
    <property type="match status" value="1"/>
</dbReference>
<dbReference type="InterPro" id="IPR032675">
    <property type="entry name" value="LRR_dom_sf"/>
</dbReference>
<evidence type="ECO:0000256" key="1">
    <source>
        <dbReference type="ARBA" id="ARBA00022614"/>
    </source>
</evidence>
<dbReference type="Gene3D" id="3.80.10.10">
    <property type="entry name" value="Ribonuclease Inhibitor"/>
    <property type="match status" value="1"/>
</dbReference>
<gene>
    <name evidence="7" type="primary">LRRC66</name>
</gene>
<keyword evidence="4" id="KW-1133">Transmembrane helix</keyword>
<sequence>MKNLHFSVIIMVIGLCFTGTMAKTRKTNILLNSECQWNGYLLPNCSFSRKHAMHVDTSQASVTVDASLNFFRLLLQSATKKEEWKIKHLDLSNNLIPKITLSTLTSLEGLEILNLSNNAMHFISLDLPGLKSSWVKHHRSRYGLPFLKVLILQRNKLSDTPKGLWKLKSLQSLDLSFNQISQIGLTDFHNCLQLENLYLKNNKIFRIHPEAFKNLKKLQAVDLSSNALTIVQPMMVIALELPHLEVDLADNQWQCDYSIAIFQNFVSKSWKAKWNDLCNKSVGNEEAFWWTPKSRISRETHLPYINLSHREKLLTSQAVRPQEGMSVSFSTSKKKAHVSSDISEKQRRLPRWVSDALDIQTLGRNEGTSHDLNLAVCLSVFITFLVAFSLGALTRPCIDRLWQRRCQNKSPGSKNTYSNEGFYDEIEPAGNMQPPATFLHQAFQDLNLYENQDSFSVMPSPHAAVTHDRALGSSSQGPGSLQSTTRCRNNTGAGDRNDNLVPSNSAACSILHGRSNANSNNPIPAAQDHIYRNDIVRELNYETVPQEGSLSENSVSVIPGTGQLQTVSGPIFNDANELNPSLSREMTTSLSKMLTHSSAWRTGENEERGSAEQLPSGIPGSQLEFSKEMQMNTYANLLSTWQPKLKGTSPEEEPSVYYSPVTRSDPGGMDPSIFPPGLGSVLDAHKESLQRCVPSDTQSELEIEFDSDEGSLFTLSSESSEGTRNVTEEDAHGEETSRASEPLENENSGGRIDNMRSLESLEDITFQNILGKCAHQEHYFEKPPVSGPDSDLHETHEESASNNNIYEDPLTLPRSLSDSPISVEIPGMFVYDYVIAPQPETAKWHCSLRDLKFSNVDILPQTPPCSAAVPSHPDQCACHESESDICKYEPFFQGIDPVQKDSPLKIITGENLRPSQKNSEGHDMESNPMENEANEEFICPLEEDDSTKVRSQTHLLQSYGDEPALQCEKGGGEYFEYCSKYQGPLFQELPNKTNSLRTQEHVGDRDWGEFSEDNQLQLEKDDSNFYSQMQTQSNEMEVGSLSEEQLYYDKDKDVQLDSPR</sequence>
<dbReference type="CTD" id="339977"/>
<dbReference type="PANTHER" id="PTHR24366">
    <property type="entry name" value="IG(IMMUNOGLOBULIN) AND LRR(LEUCINE RICH REPEAT) DOMAINS"/>
    <property type="match status" value="1"/>
</dbReference>
<feature type="compositionally biased region" description="Basic and acidic residues" evidence="3">
    <location>
        <begin position="790"/>
        <end position="799"/>
    </location>
</feature>
<feature type="region of interest" description="Disordered" evidence="3">
    <location>
        <begin position="467"/>
        <end position="502"/>
    </location>
</feature>
<accession>A0A8B7B1Y3</accession>
<dbReference type="InterPro" id="IPR025875">
    <property type="entry name" value="Leu-rich_rpt_4"/>
</dbReference>
<evidence type="ECO:0000256" key="5">
    <source>
        <dbReference type="SAM" id="SignalP"/>
    </source>
</evidence>
<evidence type="ECO:0000256" key="2">
    <source>
        <dbReference type="ARBA" id="ARBA00022737"/>
    </source>
</evidence>
<keyword evidence="4" id="KW-0472">Membrane</keyword>
<proteinExistence type="predicted"/>
<dbReference type="AlphaFoldDB" id="A0A8B7B1Y3"/>
<dbReference type="RefSeq" id="XP_007953904.1">
    <property type="nucleotide sequence ID" value="XM_007955713.1"/>
</dbReference>
<organism evidence="6 7">
    <name type="scientific">Orycteropus afer afer</name>
    <dbReference type="NCBI Taxonomy" id="1230840"/>
    <lineage>
        <taxon>Eukaryota</taxon>
        <taxon>Metazoa</taxon>
        <taxon>Chordata</taxon>
        <taxon>Craniata</taxon>
        <taxon>Vertebrata</taxon>
        <taxon>Euteleostomi</taxon>
        <taxon>Mammalia</taxon>
        <taxon>Eutheria</taxon>
        <taxon>Afrotheria</taxon>
        <taxon>Tubulidentata</taxon>
        <taxon>Orycteropodidae</taxon>
        <taxon>Orycteropus</taxon>
    </lineage>
</organism>
<name>A0A8B7B1Y3_ORYAF</name>
<feature type="region of interest" description="Disordered" evidence="3">
    <location>
        <begin position="780"/>
        <end position="811"/>
    </location>
</feature>
<keyword evidence="5" id="KW-0732">Signal</keyword>
<evidence type="ECO:0000256" key="3">
    <source>
        <dbReference type="SAM" id="MobiDB-lite"/>
    </source>
</evidence>
<dbReference type="PROSITE" id="PS51450">
    <property type="entry name" value="LRR"/>
    <property type="match status" value="3"/>
</dbReference>
<feature type="chain" id="PRO_5034813229" evidence="5">
    <location>
        <begin position="23"/>
        <end position="1060"/>
    </location>
</feature>
<keyword evidence="6" id="KW-1185">Reference proteome</keyword>
<keyword evidence="1" id="KW-0433">Leucine-rich repeat</keyword>
<feature type="compositionally biased region" description="Polar residues" evidence="3">
    <location>
        <begin position="713"/>
        <end position="725"/>
    </location>
</feature>
<evidence type="ECO:0000256" key="4">
    <source>
        <dbReference type="SAM" id="Phobius"/>
    </source>
</evidence>
<dbReference type="InterPro" id="IPR003591">
    <property type="entry name" value="Leu-rich_rpt_typical-subtyp"/>
</dbReference>
<dbReference type="Pfam" id="PF13855">
    <property type="entry name" value="LRR_8"/>
    <property type="match status" value="1"/>
</dbReference>
<dbReference type="InterPro" id="IPR001611">
    <property type="entry name" value="Leu-rich_rpt"/>
</dbReference>
<feature type="compositionally biased region" description="Low complexity" evidence="3">
    <location>
        <begin position="471"/>
        <end position="483"/>
    </location>
</feature>
<evidence type="ECO:0000313" key="6">
    <source>
        <dbReference type="Proteomes" id="UP000694850"/>
    </source>
</evidence>
<evidence type="ECO:0000313" key="7">
    <source>
        <dbReference type="RefSeq" id="XP_007953904.1"/>
    </source>
</evidence>
<feature type="signal peptide" evidence="5">
    <location>
        <begin position="1"/>
        <end position="22"/>
    </location>
</feature>
<feature type="compositionally biased region" description="Acidic residues" evidence="3">
    <location>
        <begin position="699"/>
        <end position="709"/>
    </location>
</feature>
<feature type="compositionally biased region" description="Basic and acidic residues" evidence="3">
    <location>
        <begin position="726"/>
        <end position="738"/>
    </location>
</feature>
<dbReference type="GeneID" id="103209816"/>
<dbReference type="SMART" id="SM00369">
    <property type="entry name" value="LRR_TYP"/>
    <property type="match status" value="5"/>
</dbReference>
<feature type="region of interest" description="Disordered" evidence="3">
    <location>
        <begin position="695"/>
        <end position="753"/>
    </location>
</feature>
<dbReference type="PANTHER" id="PTHR24366:SF96">
    <property type="entry name" value="LEUCINE RICH REPEAT CONTAINING 53"/>
    <property type="match status" value="1"/>
</dbReference>
<feature type="region of interest" description="Disordered" evidence="3">
    <location>
        <begin position="1030"/>
        <end position="1060"/>
    </location>
</feature>